<evidence type="ECO:0000313" key="1">
    <source>
        <dbReference type="EMBL" id="RGZ75916.1"/>
    </source>
</evidence>
<gene>
    <name evidence="1" type="ORF">DW972_15380</name>
</gene>
<organism evidence="1 2">
    <name type="scientific">Anaerobutyricum hallii</name>
    <dbReference type="NCBI Taxonomy" id="39488"/>
    <lineage>
        <taxon>Bacteria</taxon>
        <taxon>Bacillati</taxon>
        <taxon>Bacillota</taxon>
        <taxon>Clostridia</taxon>
        <taxon>Lachnospirales</taxon>
        <taxon>Lachnospiraceae</taxon>
        <taxon>Anaerobutyricum</taxon>
    </lineage>
</organism>
<reference evidence="1 2" key="1">
    <citation type="submission" date="2018-08" db="EMBL/GenBank/DDBJ databases">
        <title>A genome reference for cultivated species of the human gut microbiota.</title>
        <authorList>
            <person name="Zou Y."/>
            <person name="Xue W."/>
            <person name="Luo G."/>
        </authorList>
    </citation>
    <scope>NUCLEOTIDE SEQUENCE [LARGE SCALE GENOMIC DNA]</scope>
    <source>
        <strain evidence="1 2">AM48-23BH</strain>
    </source>
</reference>
<dbReference type="EMBL" id="QSEP01000204">
    <property type="protein sequence ID" value="RGZ75916.1"/>
    <property type="molecule type" value="Genomic_DNA"/>
</dbReference>
<evidence type="ECO:0008006" key="3">
    <source>
        <dbReference type="Google" id="ProtNLM"/>
    </source>
</evidence>
<dbReference type="Gene3D" id="3.40.50.10140">
    <property type="entry name" value="Toll/interleukin-1 receptor homology (TIR) domain"/>
    <property type="match status" value="1"/>
</dbReference>
<protein>
    <recommendedName>
        <fullName evidence="3">TIR domain-containing protein</fullName>
    </recommendedName>
</protein>
<evidence type="ECO:0000313" key="2">
    <source>
        <dbReference type="Proteomes" id="UP000286561"/>
    </source>
</evidence>
<accession>A0A413PIP7</accession>
<dbReference type="RefSeq" id="WP_118329850.1">
    <property type="nucleotide sequence ID" value="NZ_QSEP01000204.1"/>
</dbReference>
<name>A0A413PIP7_9FIRM</name>
<dbReference type="InterPro" id="IPR035897">
    <property type="entry name" value="Toll_tir_struct_dom_sf"/>
</dbReference>
<comment type="caution">
    <text evidence="1">The sequence shown here is derived from an EMBL/GenBank/DDBJ whole genome shotgun (WGS) entry which is preliminary data.</text>
</comment>
<dbReference type="AlphaFoldDB" id="A0A413PIP7"/>
<dbReference type="SUPFAM" id="SSF52200">
    <property type="entry name" value="Toll/Interleukin receptor TIR domain"/>
    <property type="match status" value="1"/>
</dbReference>
<proteinExistence type="predicted"/>
<dbReference type="Proteomes" id="UP000286561">
    <property type="component" value="Unassembled WGS sequence"/>
</dbReference>
<sequence length="261" mass="30643">MFAGFNLTLNSMDLIELSAYKEQGDQLFKEQKKEIVAALEKYINVDGSLEASKIEEDWFTPIRSHIFLSHSHDDEEMVKQLAGYLKHTYGIECFIDSCVWGYANDLLKEIDNRYCRYQETDGQFFYEYDNRNRSTSHVHMLLNGALAKMINKTECLFFVNTPNSVNAQDAENPSKTASPWIYSELLMATEFPHEKLSKYREGESYEERGYFEHAELQINYDIKIDKLTELYFSDLKKMKFKDETQDPLRSLDTLYRKKGLI</sequence>